<dbReference type="Proteomes" id="UP001632038">
    <property type="component" value="Unassembled WGS sequence"/>
</dbReference>
<evidence type="ECO:0000313" key="2">
    <source>
        <dbReference type="EMBL" id="KAL3653852.1"/>
    </source>
</evidence>
<name>A0ABD3EHG1_9LAMI</name>
<reference evidence="3" key="1">
    <citation type="journal article" date="2024" name="IScience">
        <title>Strigolactones Initiate the Formation of Haustorium-like Structures in Castilleja.</title>
        <authorList>
            <person name="Buerger M."/>
            <person name="Peterson D."/>
            <person name="Chory J."/>
        </authorList>
    </citation>
    <scope>NUCLEOTIDE SEQUENCE [LARGE SCALE GENOMIC DNA]</scope>
</reference>
<dbReference type="AlphaFoldDB" id="A0ABD3EHG1"/>
<dbReference type="EMBL" id="JAVIJP010000005">
    <property type="protein sequence ID" value="KAL3653852.1"/>
    <property type="molecule type" value="Genomic_DNA"/>
</dbReference>
<comment type="caution">
    <text evidence="2">The sequence shown here is derived from an EMBL/GenBank/DDBJ whole genome shotgun (WGS) entry which is preliminary data.</text>
</comment>
<organism evidence="2 3">
    <name type="scientific">Castilleja foliolosa</name>
    <dbReference type="NCBI Taxonomy" id="1961234"/>
    <lineage>
        <taxon>Eukaryota</taxon>
        <taxon>Viridiplantae</taxon>
        <taxon>Streptophyta</taxon>
        <taxon>Embryophyta</taxon>
        <taxon>Tracheophyta</taxon>
        <taxon>Spermatophyta</taxon>
        <taxon>Magnoliopsida</taxon>
        <taxon>eudicotyledons</taxon>
        <taxon>Gunneridae</taxon>
        <taxon>Pentapetalae</taxon>
        <taxon>asterids</taxon>
        <taxon>lamiids</taxon>
        <taxon>Lamiales</taxon>
        <taxon>Orobanchaceae</taxon>
        <taxon>Pedicularideae</taxon>
        <taxon>Castillejinae</taxon>
        <taxon>Castilleja</taxon>
    </lineage>
</organism>
<protein>
    <submittedName>
        <fullName evidence="2">Uncharacterized protein</fullName>
    </submittedName>
</protein>
<proteinExistence type="predicted"/>
<gene>
    <name evidence="2" type="ORF">CASFOL_003533</name>
</gene>
<evidence type="ECO:0000313" key="3">
    <source>
        <dbReference type="Proteomes" id="UP001632038"/>
    </source>
</evidence>
<sequence length="45" mass="5013">MRFQGFKFASPSKGVSGSAKDSMKQTIFTMLQLSTRRIGGFGIRR</sequence>
<accession>A0ABD3EHG1</accession>
<evidence type="ECO:0000256" key="1">
    <source>
        <dbReference type="SAM" id="MobiDB-lite"/>
    </source>
</evidence>
<keyword evidence="3" id="KW-1185">Reference proteome</keyword>
<feature type="region of interest" description="Disordered" evidence="1">
    <location>
        <begin position="1"/>
        <end position="21"/>
    </location>
</feature>